<dbReference type="Pfam" id="PF04884">
    <property type="entry name" value="UVB_sens_prot"/>
    <property type="match status" value="1"/>
</dbReference>
<comment type="similarity">
    <text evidence="2">Belongs to the RUS1 family.</text>
</comment>
<feature type="transmembrane region" description="Helical" evidence="6">
    <location>
        <begin position="200"/>
        <end position="217"/>
    </location>
</feature>
<evidence type="ECO:0000256" key="1">
    <source>
        <dbReference type="ARBA" id="ARBA00004370"/>
    </source>
</evidence>
<dbReference type="AlphaFoldDB" id="A0A0N4ZMN3"/>
<dbReference type="WBParaSite" id="PTRK_0000980000.1">
    <property type="protein sequence ID" value="PTRK_0000980000.1"/>
    <property type="gene ID" value="PTRK_0000980000"/>
</dbReference>
<keyword evidence="4 6" id="KW-1133">Transmembrane helix</keyword>
<keyword evidence="8" id="KW-1185">Reference proteome</keyword>
<dbReference type="PANTHER" id="PTHR12770:SF31">
    <property type="entry name" value="RUS FAMILY MEMBER 1"/>
    <property type="match status" value="1"/>
</dbReference>
<evidence type="ECO:0000256" key="2">
    <source>
        <dbReference type="ARBA" id="ARBA00007558"/>
    </source>
</evidence>
<sequence>MGKNNKKFINSLKEVFLPKGYPNSVTNDYIEYQIWDSLQAFASSINGALATQAVLKGVGVGNENATALAATITWLIKDGSGMIGRILFTWKKSNDLDRYSKTWRLMADILNDVSFFIDIISVWISYYPLFFMLLCISSILKSIVGVAGGVTRTVVVQHQAINDNIGDVAAKDGSQETLLNLVSLISSVLLLPLVHENHVLIWICFIIFTTIHIFSNYKAVRSLKFNIFNQETYSIAVKEYLNGNINNLNIDYINKNEPLFVSNLSKKRYLGYNISTRKKDDDEWYVGDSYKIIIKDGITYINFYDSSTIESQFKALFNLEYGTIKAVYSEDIKSYEIFKNELIKNGWNMNKNNFGIDKEKKDD</sequence>
<evidence type="ECO:0000256" key="6">
    <source>
        <dbReference type="SAM" id="Phobius"/>
    </source>
</evidence>
<comment type="subcellular location">
    <subcellularLocation>
        <location evidence="1">Membrane</location>
    </subcellularLocation>
</comment>
<evidence type="ECO:0000313" key="8">
    <source>
        <dbReference type="Proteomes" id="UP000038045"/>
    </source>
</evidence>
<evidence type="ECO:0000256" key="4">
    <source>
        <dbReference type="ARBA" id="ARBA00022989"/>
    </source>
</evidence>
<dbReference type="Proteomes" id="UP000038045">
    <property type="component" value="Unplaced"/>
</dbReference>
<feature type="transmembrane region" description="Helical" evidence="6">
    <location>
        <begin position="105"/>
        <end position="124"/>
    </location>
</feature>
<evidence type="ECO:0000259" key="7">
    <source>
        <dbReference type="Pfam" id="PF04884"/>
    </source>
</evidence>
<reference evidence="9" key="1">
    <citation type="submission" date="2017-02" db="UniProtKB">
        <authorList>
            <consortium name="WormBaseParasite"/>
        </authorList>
    </citation>
    <scope>IDENTIFICATION</scope>
</reference>
<organism evidence="8 9">
    <name type="scientific">Parastrongyloides trichosuri</name>
    <name type="common">Possum-specific nematode worm</name>
    <dbReference type="NCBI Taxonomy" id="131310"/>
    <lineage>
        <taxon>Eukaryota</taxon>
        <taxon>Metazoa</taxon>
        <taxon>Ecdysozoa</taxon>
        <taxon>Nematoda</taxon>
        <taxon>Chromadorea</taxon>
        <taxon>Rhabditida</taxon>
        <taxon>Tylenchina</taxon>
        <taxon>Panagrolaimomorpha</taxon>
        <taxon>Strongyloidoidea</taxon>
        <taxon>Strongyloididae</taxon>
        <taxon>Parastrongyloides</taxon>
    </lineage>
</organism>
<dbReference type="InterPro" id="IPR006968">
    <property type="entry name" value="RUS_fam"/>
</dbReference>
<evidence type="ECO:0000256" key="5">
    <source>
        <dbReference type="ARBA" id="ARBA00023136"/>
    </source>
</evidence>
<accession>A0A0N4ZMN3</accession>
<dbReference type="InterPro" id="IPR054549">
    <property type="entry name" value="UVB_sens_RUS_dom"/>
</dbReference>
<feature type="domain" description="Protein root UVB sensitive/RUS" evidence="7">
    <location>
        <begin position="3"/>
        <end position="242"/>
    </location>
</feature>
<keyword evidence="3 6" id="KW-0812">Transmembrane</keyword>
<dbReference type="GO" id="GO:0016020">
    <property type="term" value="C:membrane"/>
    <property type="evidence" value="ECO:0007669"/>
    <property type="project" value="UniProtKB-SubCell"/>
</dbReference>
<evidence type="ECO:0000256" key="3">
    <source>
        <dbReference type="ARBA" id="ARBA00022692"/>
    </source>
</evidence>
<dbReference type="PANTHER" id="PTHR12770">
    <property type="entry name" value="RUS1 FAMILY PROTEIN C16ORF58"/>
    <property type="match status" value="1"/>
</dbReference>
<keyword evidence="5 6" id="KW-0472">Membrane</keyword>
<protein>
    <submittedName>
        <fullName evidence="9">DUF647 domain-containing protein</fullName>
    </submittedName>
</protein>
<name>A0A0N4ZMN3_PARTI</name>
<evidence type="ECO:0000313" key="9">
    <source>
        <dbReference type="WBParaSite" id="PTRK_0000980000.1"/>
    </source>
</evidence>
<proteinExistence type="inferred from homology"/>